<dbReference type="EMBL" id="BARW01007376">
    <property type="protein sequence ID" value="GAI87076.1"/>
    <property type="molecule type" value="Genomic_DNA"/>
</dbReference>
<reference evidence="1" key="1">
    <citation type="journal article" date="2014" name="Front. Microbiol.">
        <title>High frequency of phylogenetically diverse reductive dehalogenase-homologous genes in deep subseafloor sedimentary metagenomes.</title>
        <authorList>
            <person name="Kawai M."/>
            <person name="Futagami T."/>
            <person name="Toyoda A."/>
            <person name="Takaki Y."/>
            <person name="Nishi S."/>
            <person name="Hori S."/>
            <person name="Arai W."/>
            <person name="Tsubouchi T."/>
            <person name="Morono Y."/>
            <person name="Uchiyama I."/>
            <person name="Ito T."/>
            <person name="Fujiyama A."/>
            <person name="Inagaki F."/>
            <person name="Takami H."/>
        </authorList>
    </citation>
    <scope>NUCLEOTIDE SEQUENCE</scope>
    <source>
        <strain evidence="1">Expedition CK06-06</strain>
    </source>
</reference>
<sequence length="132" mass="14942">VVFTGRKVIAGTEMICFWGSQKQGRTKRGKRREVRYFPAQPDGKVHNGYGEVCRPRGDIKHMIFSRIVCMENLASGLEAMRARANVSGEESHVSPFAFVDEFLVSIQSQPSDHATLDRMYDIRPAHKVFANK</sequence>
<protein>
    <submittedName>
        <fullName evidence="1">Uncharacterized protein</fullName>
    </submittedName>
</protein>
<organism evidence="1">
    <name type="scientific">marine sediment metagenome</name>
    <dbReference type="NCBI Taxonomy" id="412755"/>
    <lineage>
        <taxon>unclassified sequences</taxon>
        <taxon>metagenomes</taxon>
        <taxon>ecological metagenomes</taxon>
    </lineage>
</organism>
<dbReference type="AlphaFoldDB" id="X1T6S6"/>
<name>X1T6S6_9ZZZZ</name>
<proteinExistence type="predicted"/>
<feature type="non-terminal residue" evidence="1">
    <location>
        <position position="1"/>
    </location>
</feature>
<accession>X1T6S6</accession>
<gene>
    <name evidence="1" type="ORF">S12H4_15369</name>
</gene>
<evidence type="ECO:0000313" key="1">
    <source>
        <dbReference type="EMBL" id="GAI87076.1"/>
    </source>
</evidence>
<comment type="caution">
    <text evidence="1">The sequence shown here is derived from an EMBL/GenBank/DDBJ whole genome shotgun (WGS) entry which is preliminary data.</text>
</comment>